<reference evidence="1" key="1">
    <citation type="journal article" date="2015" name="Nature">
        <title>Complex archaea that bridge the gap between prokaryotes and eukaryotes.</title>
        <authorList>
            <person name="Spang A."/>
            <person name="Saw J.H."/>
            <person name="Jorgensen S.L."/>
            <person name="Zaremba-Niedzwiedzka K."/>
            <person name="Martijn J."/>
            <person name="Lind A.E."/>
            <person name="van Eijk R."/>
            <person name="Schleper C."/>
            <person name="Guy L."/>
            <person name="Ettema T.J."/>
        </authorList>
    </citation>
    <scope>NUCLEOTIDE SEQUENCE</scope>
</reference>
<protein>
    <submittedName>
        <fullName evidence="1">Uncharacterized protein</fullName>
    </submittedName>
</protein>
<organism evidence="1">
    <name type="scientific">marine sediment metagenome</name>
    <dbReference type="NCBI Taxonomy" id="412755"/>
    <lineage>
        <taxon>unclassified sequences</taxon>
        <taxon>metagenomes</taxon>
        <taxon>ecological metagenomes</taxon>
    </lineage>
</organism>
<comment type="caution">
    <text evidence="1">The sequence shown here is derived from an EMBL/GenBank/DDBJ whole genome shotgun (WGS) entry which is preliminary data.</text>
</comment>
<name>A0A0F9J0I3_9ZZZZ</name>
<dbReference type="AlphaFoldDB" id="A0A0F9J0I3"/>
<sequence>MYGDRIWSIRQFIGQYPGLTGWYAIPSDNVDVRLYRKRDRLRYFTASLLSQLTFGRYVADDCVGVIVAILRDNGVVVPRHITTPGKLYSWMETRYEFTTTENTTSD</sequence>
<accession>A0A0F9J0I3</accession>
<dbReference type="EMBL" id="LAZR01011162">
    <property type="protein sequence ID" value="KKM63098.1"/>
    <property type="molecule type" value="Genomic_DNA"/>
</dbReference>
<gene>
    <name evidence="1" type="ORF">LCGC14_1515010</name>
</gene>
<proteinExistence type="predicted"/>
<evidence type="ECO:0000313" key="1">
    <source>
        <dbReference type="EMBL" id="KKM63098.1"/>
    </source>
</evidence>